<proteinExistence type="predicted"/>
<reference evidence="2" key="1">
    <citation type="journal article" date="2021" name="PeerJ">
        <title>Extensive microbial diversity within the chicken gut microbiome revealed by metagenomics and culture.</title>
        <authorList>
            <person name="Gilroy R."/>
            <person name="Ravi A."/>
            <person name="Getino M."/>
            <person name="Pursley I."/>
            <person name="Horton D.L."/>
            <person name="Alikhan N.F."/>
            <person name="Baker D."/>
            <person name="Gharbi K."/>
            <person name="Hall N."/>
            <person name="Watson M."/>
            <person name="Adriaenssens E.M."/>
            <person name="Foster-Nyarko E."/>
            <person name="Jarju S."/>
            <person name="Secka A."/>
            <person name="Antonio M."/>
            <person name="Oren A."/>
            <person name="Chaudhuri R.R."/>
            <person name="La Ragione R."/>
            <person name="Hildebrand F."/>
            <person name="Pallen M.J."/>
        </authorList>
    </citation>
    <scope>NUCLEOTIDE SEQUENCE</scope>
    <source>
        <strain evidence="2">14975</strain>
    </source>
</reference>
<dbReference type="AlphaFoldDB" id="A0A9D1VA53"/>
<sequence length="737" mass="81735">MADLVTGGRDKIPHRPTLLLPNRADIRVLHALEQDLGGSEHISWLADRVQRPGEDVLHYLGRIKARGIFYELEQIEADSLRDMLRREMELGRYVVLLPGHPLQAPGALSDVPGSLLRRLCSLGLPVLPVHAGMISARDDGAVTVSSGDYDVLELRYGEPISPMKPVSALVLAAWMEAQAELYATQQRFDCTLGESIIRSLYARPEMLVIDGVNDTKLDGATLLPLAIALAERLHKQVSQGRVGIILPPGKLCTIAFVACVISGIVPVFINYEATAEEFIHSARRSELTRFITERRFQNKLSDFCWPRERDLIYAESELREVPRGRMAWMRWLPRLQTPESLYRRICPAPPRPEDEAVVIFTGGTDEKPKGISLTHRMLMTGLAEFRSRVQIKRGDRILATMPYGHPLSLMAGLLLPLLGPCDLVTYPTADAGERLCTLARQYEVAMAVSTPRCLQRILAAAEENTFAKIRYFFSVGEKLPETLGDYARGKLGLRLLEAYSLSEIVPLAACEVPGPDASGGTRCFKPSQARGSVGEPLPGVAVRIADPDRVTQVMPTGDLGMIWLKSPTLVNHYIGNEAEAERNNLQRGWLRTNDIGYLNEDGLLTICGRSMRFTKVDGQLRAHEDLEQALLKVLGVDPAKPGRSLAVVGVADDRGVEHLVLLSTLHRQIDSSVYINVEYGLKDAGYRHLVPPHRIVPVNYIPELPNGKLDYRRCIESARKALGYGSAGRAPRPRPRR</sequence>
<feature type="domain" description="AMP-dependent synthetase/ligase" evidence="1">
    <location>
        <begin position="222"/>
        <end position="573"/>
    </location>
</feature>
<dbReference type="InterPro" id="IPR050237">
    <property type="entry name" value="ATP-dep_AMP-bd_enzyme"/>
</dbReference>
<dbReference type="SUPFAM" id="SSF56801">
    <property type="entry name" value="Acetyl-CoA synthetase-like"/>
    <property type="match status" value="1"/>
</dbReference>
<dbReference type="GO" id="GO:0016878">
    <property type="term" value="F:acid-thiol ligase activity"/>
    <property type="evidence" value="ECO:0007669"/>
    <property type="project" value="UniProtKB-ARBA"/>
</dbReference>
<dbReference type="InterPro" id="IPR000873">
    <property type="entry name" value="AMP-dep_synth/lig_dom"/>
</dbReference>
<evidence type="ECO:0000259" key="1">
    <source>
        <dbReference type="Pfam" id="PF00501"/>
    </source>
</evidence>
<evidence type="ECO:0000313" key="3">
    <source>
        <dbReference type="Proteomes" id="UP000823964"/>
    </source>
</evidence>
<name>A0A9D1VA53_9BACT</name>
<comment type="caution">
    <text evidence="2">The sequence shown here is derived from an EMBL/GenBank/DDBJ whole genome shotgun (WGS) entry which is preliminary data.</text>
</comment>
<dbReference type="PANTHER" id="PTHR43767">
    <property type="entry name" value="LONG-CHAIN-FATTY-ACID--COA LIGASE"/>
    <property type="match status" value="1"/>
</dbReference>
<dbReference type="Gene3D" id="3.30.300.30">
    <property type="match status" value="1"/>
</dbReference>
<reference evidence="2" key="2">
    <citation type="submission" date="2021-04" db="EMBL/GenBank/DDBJ databases">
        <authorList>
            <person name="Gilroy R."/>
        </authorList>
    </citation>
    <scope>NUCLEOTIDE SEQUENCE</scope>
    <source>
        <strain evidence="2">14975</strain>
    </source>
</reference>
<evidence type="ECO:0000313" key="2">
    <source>
        <dbReference type="EMBL" id="HIX19367.1"/>
    </source>
</evidence>
<dbReference type="Gene3D" id="3.40.50.12780">
    <property type="entry name" value="N-terminal domain of ligase-like"/>
    <property type="match status" value="1"/>
</dbReference>
<dbReference type="InterPro" id="IPR045851">
    <property type="entry name" value="AMP-bd_C_sf"/>
</dbReference>
<gene>
    <name evidence="2" type="ORF">H9862_02040</name>
</gene>
<organism evidence="2 3">
    <name type="scientific">Candidatus Akkermansia intestinigallinarum</name>
    <dbReference type="NCBI Taxonomy" id="2838431"/>
    <lineage>
        <taxon>Bacteria</taxon>
        <taxon>Pseudomonadati</taxon>
        <taxon>Verrucomicrobiota</taxon>
        <taxon>Verrucomicrobiia</taxon>
        <taxon>Verrucomicrobiales</taxon>
        <taxon>Akkermansiaceae</taxon>
        <taxon>Akkermansia</taxon>
    </lineage>
</organism>
<protein>
    <submittedName>
        <fullName evidence="2">AMP-binding protein</fullName>
    </submittedName>
</protein>
<dbReference type="InterPro" id="IPR042099">
    <property type="entry name" value="ANL_N_sf"/>
</dbReference>
<dbReference type="Pfam" id="PF00501">
    <property type="entry name" value="AMP-binding"/>
    <property type="match status" value="1"/>
</dbReference>
<dbReference type="PANTHER" id="PTHR43767:SF1">
    <property type="entry name" value="NONRIBOSOMAL PEPTIDE SYNTHASE PES1 (EUROFUNG)-RELATED"/>
    <property type="match status" value="1"/>
</dbReference>
<accession>A0A9D1VA53</accession>
<dbReference type="EMBL" id="DXFQ01000033">
    <property type="protein sequence ID" value="HIX19367.1"/>
    <property type="molecule type" value="Genomic_DNA"/>
</dbReference>
<dbReference type="Proteomes" id="UP000823964">
    <property type="component" value="Unassembled WGS sequence"/>
</dbReference>